<keyword evidence="11" id="KW-1185">Reference proteome</keyword>
<evidence type="ECO:0000256" key="2">
    <source>
        <dbReference type="ARBA" id="ARBA00022448"/>
    </source>
</evidence>
<dbReference type="GO" id="GO:0140359">
    <property type="term" value="F:ABC-type transporter activity"/>
    <property type="evidence" value="ECO:0007669"/>
    <property type="project" value="InterPro"/>
</dbReference>
<keyword evidence="6 8" id="KW-1133">Transmembrane helix</keyword>
<keyword evidence="3 8" id="KW-0812">Transmembrane</keyword>
<dbReference type="FunFam" id="3.40.50.300:FF:000367">
    <property type="entry name" value="ABC transporter G family member 24"/>
    <property type="match status" value="1"/>
</dbReference>
<dbReference type="AlphaFoldDB" id="A0A9N9HN32"/>
<dbReference type="InterPro" id="IPR003439">
    <property type="entry name" value="ABC_transporter-like_ATP-bd"/>
</dbReference>
<evidence type="ECO:0000256" key="7">
    <source>
        <dbReference type="ARBA" id="ARBA00023136"/>
    </source>
</evidence>
<dbReference type="PANTHER" id="PTHR48041:SF91">
    <property type="entry name" value="ABC TRANSPORTER G FAMILY MEMBER 28"/>
    <property type="match status" value="1"/>
</dbReference>
<feature type="transmembrane region" description="Helical" evidence="8">
    <location>
        <begin position="651"/>
        <end position="672"/>
    </location>
</feature>
<dbReference type="GO" id="GO:0005524">
    <property type="term" value="F:ATP binding"/>
    <property type="evidence" value="ECO:0007669"/>
    <property type="project" value="UniProtKB-KW"/>
</dbReference>
<evidence type="ECO:0000259" key="9">
    <source>
        <dbReference type="PROSITE" id="PS50893"/>
    </source>
</evidence>
<keyword evidence="7 8" id="KW-0472">Membrane</keyword>
<feature type="non-terminal residue" evidence="10">
    <location>
        <position position="678"/>
    </location>
</feature>
<dbReference type="PROSITE" id="PS00211">
    <property type="entry name" value="ABC_TRANSPORTER_1"/>
    <property type="match status" value="1"/>
</dbReference>
<evidence type="ECO:0000256" key="5">
    <source>
        <dbReference type="ARBA" id="ARBA00022840"/>
    </source>
</evidence>
<dbReference type="InterPro" id="IPR050352">
    <property type="entry name" value="ABCG_transporters"/>
</dbReference>
<reference evidence="10" key="1">
    <citation type="submission" date="2021-06" db="EMBL/GenBank/DDBJ databases">
        <authorList>
            <person name="Kallberg Y."/>
            <person name="Tangrot J."/>
            <person name="Rosling A."/>
        </authorList>
    </citation>
    <scope>NUCLEOTIDE SEQUENCE</scope>
    <source>
        <strain evidence="10">UK204</strain>
    </source>
</reference>
<keyword evidence="5" id="KW-0067">ATP-binding</keyword>
<evidence type="ECO:0000256" key="8">
    <source>
        <dbReference type="SAM" id="Phobius"/>
    </source>
</evidence>
<keyword evidence="2" id="KW-0813">Transport</keyword>
<comment type="caution">
    <text evidence="10">The sequence shown here is derived from an EMBL/GenBank/DDBJ whole genome shotgun (WGS) entry which is preliminary data.</text>
</comment>
<feature type="transmembrane region" description="Helical" evidence="8">
    <location>
        <begin position="516"/>
        <end position="537"/>
    </location>
</feature>
<proteinExistence type="predicted"/>
<dbReference type="GO" id="GO:0016887">
    <property type="term" value="F:ATP hydrolysis activity"/>
    <property type="evidence" value="ECO:0007669"/>
    <property type="project" value="InterPro"/>
</dbReference>
<dbReference type="Pfam" id="PF00005">
    <property type="entry name" value="ABC_tran"/>
    <property type="match status" value="1"/>
</dbReference>
<dbReference type="InterPro" id="IPR027417">
    <property type="entry name" value="P-loop_NTPase"/>
</dbReference>
<feature type="transmembrane region" description="Helical" evidence="8">
    <location>
        <begin position="474"/>
        <end position="495"/>
    </location>
</feature>
<dbReference type="InterPro" id="IPR017871">
    <property type="entry name" value="ABC_transporter-like_CS"/>
</dbReference>
<dbReference type="EMBL" id="CAJVPQ010007511">
    <property type="protein sequence ID" value="CAG8697445.1"/>
    <property type="molecule type" value="Genomic_DNA"/>
</dbReference>
<comment type="subcellular location">
    <subcellularLocation>
        <location evidence="1">Membrane</location>
        <topology evidence="1">Multi-pass membrane protein</topology>
    </subcellularLocation>
</comment>
<evidence type="ECO:0000256" key="3">
    <source>
        <dbReference type="ARBA" id="ARBA00022692"/>
    </source>
</evidence>
<feature type="transmembrane region" description="Helical" evidence="8">
    <location>
        <begin position="543"/>
        <end position="563"/>
    </location>
</feature>
<gene>
    <name evidence="10" type="ORF">FCALED_LOCUS13300</name>
</gene>
<dbReference type="Gene3D" id="3.40.50.300">
    <property type="entry name" value="P-loop containing nucleotide triphosphate hydrolases"/>
    <property type="match status" value="1"/>
</dbReference>
<dbReference type="InterPro" id="IPR003593">
    <property type="entry name" value="AAA+_ATPase"/>
</dbReference>
<feature type="domain" description="ABC transporter" evidence="9">
    <location>
        <begin position="65"/>
        <end position="298"/>
    </location>
</feature>
<dbReference type="SMART" id="SM00382">
    <property type="entry name" value="AAA"/>
    <property type="match status" value="1"/>
</dbReference>
<feature type="transmembrane region" description="Helical" evidence="8">
    <location>
        <begin position="570"/>
        <end position="587"/>
    </location>
</feature>
<dbReference type="GO" id="GO:0016020">
    <property type="term" value="C:membrane"/>
    <property type="evidence" value="ECO:0007669"/>
    <property type="project" value="UniProtKB-SubCell"/>
</dbReference>
<accession>A0A9N9HN32</accession>
<dbReference type="PROSITE" id="PS50893">
    <property type="entry name" value="ABC_TRANSPORTER_2"/>
    <property type="match status" value="1"/>
</dbReference>
<keyword evidence="4" id="KW-0547">Nucleotide-binding</keyword>
<evidence type="ECO:0000313" key="11">
    <source>
        <dbReference type="Proteomes" id="UP000789570"/>
    </source>
</evidence>
<dbReference type="Proteomes" id="UP000789570">
    <property type="component" value="Unassembled WGS sequence"/>
</dbReference>
<dbReference type="InterPro" id="IPR043926">
    <property type="entry name" value="ABCG_dom"/>
</dbReference>
<evidence type="ECO:0000256" key="1">
    <source>
        <dbReference type="ARBA" id="ARBA00004141"/>
    </source>
</evidence>
<organism evidence="10 11">
    <name type="scientific">Funneliformis caledonium</name>
    <dbReference type="NCBI Taxonomy" id="1117310"/>
    <lineage>
        <taxon>Eukaryota</taxon>
        <taxon>Fungi</taxon>
        <taxon>Fungi incertae sedis</taxon>
        <taxon>Mucoromycota</taxon>
        <taxon>Glomeromycotina</taxon>
        <taxon>Glomeromycetes</taxon>
        <taxon>Glomerales</taxon>
        <taxon>Glomeraceae</taxon>
        <taxon>Funneliformis</taxon>
    </lineage>
</organism>
<evidence type="ECO:0000256" key="4">
    <source>
        <dbReference type="ARBA" id="ARBA00022741"/>
    </source>
</evidence>
<protein>
    <submittedName>
        <fullName evidence="10">13563_t:CDS:1</fullName>
    </submittedName>
</protein>
<sequence length="678" mass="76676">QPVYCCAGYYCSENGSELSLCPEGHFCEIGSIQPSPCHKLASCPPGTSALSSYRKLEPVSRTFDIEFTNLGLILPSGIEIVKGVSGKFSKHRTCAIMGPSGAGKTTFVSLLTGKVKKTSGTVKVNGVEETLEKYRKLIGYVPQEDVMLRELTVREILVVRKKIALFYHKFVLETISFLELSHIMDSVIGNEENRGISGGQRKRVNIGMELVAEPSILFLDEPTSGLDSTTSFELCTLLKNIAHQQGLTIAAIIHSPSDQAFRQFDDFLLLSKGGRVIYSGERDKALNYFENLGFVCPPDESPPDFMLKIASEKVQPVNRKFSTSDLSNIWNNYSSGQINDPTLNLPGSHITIEVQCEKPSVKIIQKFKNFLSNYLTIFLQLFRDVIDYFNDIMTEFSSFLRTTFFFWESDPIRETPNGFTSFVLLFKRACLQLYRNRGQFFFDTSLHIACGTFVSLTASNVNYVGRPPRELCIVTPYAVIPYCLLSLDLIQVVYWRETSAGMKSLPYFLAKFTADIPRIINASTMFSMAFILFYSYQALFVEIYVIALLSYSCAWTMGYFLSIIVKKEQMALIGTGFALAWSLVLSGKNPELVAVNSSDTYKFVKWLWKVSAPRWVVEALYLKEIGPRKWYEIHNEPLNFTYAFEHYEDCLINLGFIAYSWAVISFCAMKLVNRKKLK</sequence>
<dbReference type="Pfam" id="PF19055">
    <property type="entry name" value="ABC2_membrane_7"/>
    <property type="match status" value="1"/>
</dbReference>
<name>A0A9N9HN32_9GLOM</name>
<evidence type="ECO:0000256" key="6">
    <source>
        <dbReference type="ARBA" id="ARBA00022989"/>
    </source>
</evidence>
<dbReference type="SUPFAM" id="SSF52540">
    <property type="entry name" value="P-loop containing nucleoside triphosphate hydrolases"/>
    <property type="match status" value="1"/>
</dbReference>
<evidence type="ECO:0000313" key="10">
    <source>
        <dbReference type="EMBL" id="CAG8697445.1"/>
    </source>
</evidence>
<dbReference type="OrthoDB" id="66620at2759"/>
<dbReference type="PANTHER" id="PTHR48041">
    <property type="entry name" value="ABC TRANSPORTER G FAMILY MEMBER 28"/>
    <property type="match status" value="1"/>
</dbReference>